<dbReference type="OrthoDB" id="2623454at2"/>
<reference evidence="1 2" key="1">
    <citation type="submission" date="2016-05" db="EMBL/GenBank/DDBJ databases">
        <title>Paenibacillus oryzae. sp. nov., isolated from the rice root.</title>
        <authorList>
            <person name="Zhang J."/>
            <person name="Zhang X."/>
        </authorList>
    </citation>
    <scope>NUCLEOTIDE SEQUENCE [LARGE SCALE GENOMIC DNA]</scope>
    <source>
        <strain evidence="1 2">1DrF-4</strain>
    </source>
</reference>
<comment type="caution">
    <text evidence="1">The sequence shown here is derived from an EMBL/GenBank/DDBJ whole genome shotgun (WGS) entry which is preliminary data.</text>
</comment>
<protein>
    <recommendedName>
        <fullName evidence="3">Copper amine oxidase-like N-terminal domain-containing protein</fullName>
    </recommendedName>
</protein>
<proteinExistence type="predicted"/>
<organism evidence="1 2">
    <name type="scientific">Paenibacillus oryzae</name>
    <dbReference type="NCBI Taxonomy" id="1844972"/>
    <lineage>
        <taxon>Bacteria</taxon>
        <taxon>Bacillati</taxon>
        <taxon>Bacillota</taxon>
        <taxon>Bacilli</taxon>
        <taxon>Bacillales</taxon>
        <taxon>Paenibacillaceae</taxon>
        <taxon>Paenibacillus</taxon>
    </lineage>
</organism>
<accession>A0A1A5YQX6</accession>
<dbReference type="RefSeq" id="WP_068680004.1">
    <property type="nucleotide sequence ID" value="NZ_LYPA01000030.1"/>
</dbReference>
<sequence length="184" mass="19674">MKIRYGNIAIMLLAVFTLIGALTNPPLPEDQYNRSSVAQASHASAAASPQNSMPAVHTAGKSFIPLRGYVEQHNGLLTYNAENSTVDITIGAESFSLLLQEGLVMKNGYELNGHFFVQDGTAFISTLAADALSFPGTINNSISDEPYSSSASSIGRIFRVTIIPLLMDRLELFTIAEGSAALFS</sequence>
<dbReference type="STRING" id="1844972.A7K91_18985"/>
<name>A0A1A5YQX6_9BACL</name>
<dbReference type="AlphaFoldDB" id="A0A1A5YQX6"/>
<dbReference type="Proteomes" id="UP000092024">
    <property type="component" value="Unassembled WGS sequence"/>
</dbReference>
<keyword evidence="2" id="KW-1185">Reference proteome</keyword>
<gene>
    <name evidence="1" type="ORF">A7K91_18985</name>
</gene>
<dbReference type="EMBL" id="LYPA01000030">
    <property type="protein sequence ID" value="OBR68016.1"/>
    <property type="molecule type" value="Genomic_DNA"/>
</dbReference>
<evidence type="ECO:0000313" key="2">
    <source>
        <dbReference type="Proteomes" id="UP000092024"/>
    </source>
</evidence>
<evidence type="ECO:0000313" key="1">
    <source>
        <dbReference type="EMBL" id="OBR68016.1"/>
    </source>
</evidence>
<evidence type="ECO:0008006" key="3">
    <source>
        <dbReference type="Google" id="ProtNLM"/>
    </source>
</evidence>